<keyword evidence="7 9" id="KW-0320">Glycogen biosynthesis</keyword>
<comment type="caution">
    <text evidence="9">Lacks conserved residue(s) required for the propagation of feature annotation.</text>
</comment>
<name>B7CDF2_9FIRM</name>
<evidence type="ECO:0000256" key="1">
    <source>
        <dbReference type="ARBA" id="ARBA00010443"/>
    </source>
</evidence>
<comment type="pathway">
    <text evidence="9">Glycan biosynthesis; glycogen biosynthesis.</text>
</comment>
<feature type="binding site" evidence="9">
    <location>
        <position position="103"/>
    </location>
    <ligand>
        <name>alpha-D-glucose 1-phosphate</name>
        <dbReference type="ChEBI" id="CHEBI:58601"/>
    </ligand>
</feature>
<evidence type="ECO:0000313" key="12">
    <source>
        <dbReference type="EMBL" id="EEC89207.1"/>
    </source>
</evidence>
<evidence type="ECO:0000256" key="5">
    <source>
        <dbReference type="ARBA" id="ARBA00022741"/>
    </source>
</evidence>
<dbReference type="NCBIfam" id="TIGR02091">
    <property type="entry name" value="glgC"/>
    <property type="match status" value="1"/>
</dbReference>
<feature type="binding site" evidence="9">
    <location>
        <position position="168"/>
    </location>
    <ligand>
        <name>alpha-D-glucose 1-phosphate</name>
        <dbReference type="ChEBI" id="CHEBI:58601"/>
    </ligand>
</feature>
<keyword evidence="4 9" id="KW-0548">Nucleotidyltransferase</keyword>
<dbReference type="UniPathway" id="UPA00164"/>
<evidence type="ECO:0000259" key="11">
    <source>
        <dbReference type="Pfam" id="PF24894"/>
    </source>
</evidence>
<dbReference type="InterPro" id="IPR023049">
    <property type="entry name" value="GlgC_bac"/>
</dbReference>
<feature type="binding site" evidence="9">
    <location>
        <begin position="183"/>
        <end position="184"/>
    </location>
    <ligand>
        <name>alpha-D-glucose 1-phosphate</name>
        <dbReference type="ChEBI" id="CHEBI:58601"/>
    </ligand>
</feature>
<dbReference type="InterPro" id="IPR029044">
    <property type="entry name" value="Nucleotide-diphossugar_trans"/>
</dbReference>
<comment type="subunit">
    <text evidence="9">Homotetramer.</text>
</comment>
<dbReference type="InterPro" id="IPR011831">
    <property type="entry name" value="ADP-Glc_PPase"/>
</dbReference>
<dbReference type="Pfam" id="PF24894">
    <property type="entry name" value="Hexapep_GlmU"/>
    <property type="match status" value="1"/>
</dbReference>
<dbReference type="GO" id="GO:0005978">
    <property type="term" value="P:glycogen biosynthetic process"/>
    <property type="evidence" value="ECO:0007669"/>
    <property type="project" value="UniProtKB-UniRule"/>
</dbReference>
<proteinExistence type="inferred from homology"/>
<reference evidence="12 13" key="1">
    <citation type="submission" date="2008-10" db="EMBL/GenBank/DDBJ databases">
        <authorList>
            <person name="Fulton L."/>
            <person name="Clifton S."/>
            <person name="Fulton B."/>
            <person name="Xu J."/>
            <person name="Minx P."/>
            <person name="Pepin K.H."/>
            <person name="Johnson M."/>
            <person name="Bhonagiri V."/>
            <person name="Nash W.E."/>
            <person name="Mardis E.R."/>
            <person name="Wilson R.K."/>
        </authorList>
    </citation>
    <scope>NUCLEOTIDE SEQUENCE [LARGE SCALE GENOMIC DNA]</scope>
    <source>
        <strain evidence="12 13">DSM 3989</strain>
    </source>
</reference>
<dbReference type="PROSITE" id="PS00810">
    <property type="entry name" value="ADP_GLC_PYROPHOSPH_3"/>
    <property type="match status" value="1"/>
</dbReference>
<keyword evidence="2 9" id="KW-0321">Glycogen metabolism</keyword>
<evidence type="ECO:0000256" key="3">
    <source>
        <dbReference type="ARBA" id="ARBA00022679"/>
    </source>
</evidence>
<keyword evidence="6 9" id="KW-0067">ATP-binding</keyword>
<dbReference type="SUPFAM" id="SSF53448">
    <property type="entry name" value="Nucleotide-diphospho-sugar transferases"/>
    <property type="match status" value="1"/>
</dbReference>
<dbReference type="HAMAP" id="MF_00624">
    <property type="entry name" value="GlgC"/>
    <property type="match status" value="1"/>
</dbReference>
<evidence type="ECO:0000256" key="6">
    <source>
        <dbReference type="ARBA" id="ARBA00022840"/>
    </source>
</evidence>
<feature type="domain" description="Glucose-1-phosphate adenylyltransferase/Bifunctional protein GlmU-like C-terminal hexapeptide" evidence="11">
    <location>
        <begin position="293"/>
        <end position="365"/>
    </location>
</feature>
<evidence type="ECO:0000256" key="8">
    <source>
        <dbReference type="ARBA" id="ARBA00023277"/>
    </source>
</evidence>
<dbReference type="PANTHER" id="PTHR43523:SF2">
    <property type="entry name" value="GLUCOSE-1-PHOSPHATE ADENYLYLTRANSFERASE"/>
    <property type="match status" value="1"/>
</dbReference>
<sequence length="381" mass="42455">MIMKQNNMLAMILAGGRGTRLLELTKKNAKPAVYFGGKYRIIDFPLSNCANSDINVVGVLTQYESVELNAYAGAGQRWGLDARGSGVYVLPPREKDGTKFDVYQGTADAITQNIDFIDKFDPEYVLILSGDHIYKMDYADMLSCHKANNADCTIAVLPVPMKEASRFGIMNTDDEGRIVEFEEKPEHPKSNLASMGIYIFNWKQLRKALILDMTAEGSHHDFGKDIIPNFLNADKRLYAYKFEGYWKDVGTIDSLWEANMDLLNKNNELNLDDPNWKIYTEDIPTLPHYVGPTGKVEHCYINQGAVIRGHAVDSVLFNNVDIDEDAFVSQAVLMPNVKVGKGAKIYRAIVADGVKIDDGAVVGSPDSEEIVLISKRVKKGE</sequence>
<evidence type="ECO:0000256" key="9">
    <source>
        <dbReference type="HAMAP-Rule" id="MF_00624"/>
    </source>
</evidence>
<evidence type="ECO:0000313" key="13">
    <source>
        <dbReference type="Proteomes" id="UP000004315"/>
    </source>
</evidence>
<dbReference type="InterPro" id="IPR011004">
    <property type="entry name" value="Trimer_LpxA-like_sf"/>
</dbReference>
<keyword evidence="13" id="KW-1185">Reference proteome</keyword>
<dbReference type="InterPro" id="IPR005835">
    <property type="entry name" value="NTP_transferase_dom"/>
</dbReference>
<dbReference type="HOGENOM" id="CLU_029499_14_0_9"/>
<dbReference type="AlphaFoldDB" id="B7CDF2"/>
<dbReference type="EC" id="2.7.7.27" evidence="9"/>
<comment type="similarity">
    <text evidence="1 9">Belongs to the bacterial/plant glucose-1-phosphate adenylyltransferase family.</text>
</comment>
<dbReference type="STRING" id="518637.EUBIFOR_02235"/>
<keyword evidence="3 9" id="KW-0808">Transferase</keyword>
<comment type="caution">
    <text evidence="12">The sequence shown here is derived from an EMBL/GenBank/DDBJ whole genome shotgun (WGS) entry which is preliminary data.</text>
</comment>
<evidence type="ECO:0000256" key="7">
    <source>
        <dbReference type="ARBA" id="ARBA00023056"/>
    </source>
</evidence>
<dbReference type="NCBIfam" id="NF003670">
    <property type="entry name" value="PRK05293.1"/>
    <property type="match status" value="1"/>
</dbReference>
<dbReference type="GO" id="GO:0008878">
    <property type="term" value="F:glucose-1-phosphate adenylyltransferase activity"/>
    <property type="evidence" value="ECO:0007669"/>
    <property type="project" value="UniProtKB-UniRule"/>
</dbReference>
<dbReference type="GO" id="GO:0005524">
    <property type="term" value="F:ATP binding"/>
    <property type="evidence" value="ECO:0007669"/>
    <property type="project" value="UniProtKB-KW"/>
</dbReference>
<dbReference type="InterPro" id="IPR005836">
    <property type="entry name" value="ADP_Glu_pyroP_CS"/>
</dbReference>
<dbReference type="PANTHER" id="PTHR43523">
    <property type="entry name" value="GLUCOSE-1-PHOSPHATE ADENYLYLTRANSFERASE-RELATED"/>
    <property type="match status" value="1"/>
</dbReference>
<dbReference type="CDD" id="cd02508">
    <property type="entry name" value="ADP_Glucose_PP"/>
    <property type="match status" value="1"/>
</dbReference>
<comment type="function">
    <text evidence="9">Involved in the biosynthesis of ADP-glucose, a building block required for the elongation reactions to produce glycogen. Catalyzes the reaction between ATP and alpha-D-glucose 1-phosphate (G1P) to produce pyrophosphate and ADP-Glc.</text>
</comment>
<dbReference type="PROSITE" id="PS00808">
    <property type="entry name" value="ADP_GLC_PYROPHOSPH_1"/>
    <property type="match status" value="1"/>
</dbReference>
<feature type="domain" description="Nucleotidyl transferase" evidence="10">
    <location>
        <begin position="10"/>
        <end position="264"/>
    </location>
</feature>
<dbReference type="Pfam" id="PF00483">
    <property type="entry name" value="NTP_transferase"/>
    <property type="match status" value="1"/>
</dbReference>
<protein>
    <recommendedName>
        <fullName evidence="9">Glucose-1-phosphate adenylyltransferase</fullName>
        <ecNumber evidence="9">2.7.7.27</ecNumber>
    </recommendedName>
    <alternativeName>
        <fullName evidence="9">ADP-glucose pyrophosphorylase</fullName>
        <shortName evidence="9">ADPGlc PPase</shortName>
    </alternativeName>
    <alternativeName>
        <fullName evidence="9">ADP-glucose synthase</fullName>
    </alternativeName>
</protein>
<feature type="site" description="Could play a key role in the communication between the regulatory and the substrate sites" evidence="9">
    <location>
        <position position="62"/>
    </location>
</feature>
<organism evidence="12 13">
    <name type="scientific">Holdemanella biformis DSM 3989</name>
    <dbReference type="NCBI Taxonomy" id="518637"/>
    <lineage>
        <taxon>Bacteria</taxon>
        <taxon>Bacillati</taxon>
        <taxon>Bacillota</taxon>
        <taxon>Erysipelotrichia</taxon>
        <taxon>Erysipelotrichales</taxon>
        <taxon>Erysipelotrichaceae</taxon>
        <taxon>Holdemanella</taxon>
    </lineage>
</organism>
<evidence type="ECO:0000256" key="2">
    <source>
        <dbReference type="ARBA" id="ARBA00022600"/>
    </source>
</evidence>
<dbReference type="eggNOG" id="COG0448">
    <property type="taxonomic scope" value="Bacteria"/>
</dbReference>
<dbReference type="SUPFAM" id="SSF51161">
    <property type="entry name" value="Trimeric LpxA-like enzymes"/>
    <property type="match status" value="1"/>
</dbReference>
<dbReference type="InterPro" id="IPR056818">
    <property type="entry name" value="GlmU/GlgC-like_hexapep"/>
</dbReference>
<keyword evidence="5 9" id="KW-0547">Nucleotide-binding</keyword>
<dbReference type="Gene3D" id="2.160.10.10">
    <property type="entry name" value="Hexapeptide repeat proteins"/>
    <property type="match status" value="1"/>
</dbReference>
<keyword evidence="8 9" id="KW-0119">Carbohydrate metabolism</keyword>
<feature type="binding site" evidence="9">
    <location>
        <position position="194"/>
    </location>
    <ligand>
        <name>alpha-D-glucose 1-phosphate</name>
        <dbReference type="ChEBI" id="CHEBI:58601"/>
    </ligand>
</feature>
<evidence type="ECO:0000259" key="10">
    <source>
        <dbReference type="Pfam" id="PF00483"/>
    </source>
</evidence>
<reference evidence="12 13" key="2">
    <citation type="submission" date="2008-11" db="EMBL/GenBank/DDBJ databases">
        <title>Draft genome sequence of Eubacterium biforme (DSM 3989).</title>
        <authorList>
            <person name="Sudarsanam P."/>
            <person name="Ley R."/>
            <person name="Guruge J."/>
            <person name="Turnbaugh P.J."/>
            <person name="Mahowald M."/>
            <person name="Liep D."/>
            <person name="Gordon J."/>
        </authorList>
    </citation>
    <scope>NUCLEOTIDE SEQUENCE [LARGE SCALE GENOMIC DNA]</scope>
    <source>
        <strain evidence="12 13">DSM 3989</strain>
    </source>
</reference>
<dbReference type="Proteomes" id="UP000004315">
    <property type="component" value="Unassembled WGS sequence"/>
</dbReference>
<dbReference type="Gene3D" id="3.90.550.10">
    <property type="entry name" value="Spore Coat Polysaccharide Biosynthesis Protein SpsA, Chain A"/>
    <property type="match status" value="1"/>
</dbReference>
<dbReference type="EMBL" id="ABYT01000114">
    <property type="protein sequence ID" value="EEC89207.1"/>
    <property type="molecule type" value="Genomic_DNA"/>
</dbReference>
<accession>B7CDF2</accession>
<comment type="catalytic activity">
    <reaction evidence="9">
        <text>alpha-D-glucose 1-phosphate + ATP + H(+) = ADP-alpha-D-glucose + diphosphate</text>
        <dbReference type="Rhea" id="RHEA:12120"/>
        <dbReference type="ChEBI" id="CHEBI:15378"/>
        <dbReference type="ChEBI" id="CHEBI:30616"/>
        <dbReference type="ChEBI" id="CHEBI:33019"/>
        <dbReference type="ChEBI" id="CHEBI:57498"/>
        <dbReference type="ChEBI" id="CHEBI:58601"/>
        <dbReference type="EC" id="2.7.7.27"/>
    </reaction>
</comment>
<gene>
    <name evidence="9 12" type="primary">glgC</name>
    <name evidence="12" type="ORF">EUBIFOR_02235</name>
</gene>
<evidence type="ECO:0000256" key="4">
    <source>
        <dbReference type="ARBA" id="ARBA00022695"/>
    </source>
</evidence>